<evidence type="ECO:0000313" key="2">
    <source>
        <dbReference type="EMBL" id="KAA5540810.1"/>
    </source>
</evidence>
<comment type="caution">
    <text evidence="2">The sequence shown here is derived from an EMBL/GenBank/DDBJ whole genome shotgun (WGS) entry which is preliminary data.</text>
</comment>
<name>A0A5M6D2I1_9BACT</name>
<proteinExistence type="predicted"/>
<evidence type="ECO:0000313" key="3">
    <source>
        <dbReference type="Proteomes" id="UP000323426"/>
    </source>
</evidence>
<dbReference type="PROSITE" id="PS51257">
    <property type="entry name" value="PROKAR_LIPOPROTEIN"/>
    <property type="match status" value="1"/>
</dbReference>
<feature type="signal peptide" evidence="1">
    <location>
        <begin position="1"/>
        <end position="23"/>
    </location>
</feature>
<reference evidence="2 3" key="1">
    <citation type="submission" date="2019-09" db="EMBL/GenBank/DDBJ databases">
        <title>Genome sequence and assembly of Adhaeribacter sp.</title>
        <authorList>
            <person name="Chhetri G."/>
        </authorList>
    </citation>
    <scope>NUCLEOTIDE SEQUENCE [LARGE SCALE GENOMIC DNA]</scope>
    <source>
        <strain evidence="2 3">DK36</strain>
    </source>
</reference>
<feature type="chain" id="PRO_5024272621" description="LamG domain-containing protein" evidence="1">
    <location>
        <begin position="24"/>
        <end position="327"/>
    </location>
</feature>
<organism evidence="2 3">
    <name type="scientific">Adhaeribacter rhizoryzae</name>
    <dbReference type="NCBI Taxonomy" id="2607907"/>
    <lineage>
        <taxon>Bacteria</taxon>
        <taxon>Pseudomonadati</taxon>
        <taxon>Bacteroidota</taxon>
        <taxon>Cytophagia</taxon>
        <taxon>Cytophagales</taxon>
        <taxon>Hymenobacteraceae</taxon>
        <taxon>Adhaeribacter</taxon>
    </lineage>
</organism>
<dbReference type="Proteomes" id="UP000323426">
    <property type="component" value="Unassembled WGS sequence"/>
</dbReference>
<accession>A0A5M6D2I1</accession>
<keyword evidence="1" id="KW-0732">Signal</keyword>
<dbReference type="EMBL" id="VWSF01000025">
    <property type="protein sequence ID" value="KAA5540810.1"/>
    <property type="molecule type" value="Genomic_DNA"/>
</dbReference>
<gene>
    <name evidence="2" type="ORF">F0145_22145</name>
</gene>
<dbReference type="RefSeq" id="WP_150092108.1">
    <property type="nucleotide sequence ID" value="NZ_VWSF01000025.1"/>
</dbReference>
<keyword evidence="3" id="KW-1185">Reference proteome</keyword>
<sequence length="327" mass="37705">MMHWQKVPALLCFALLVISGCKLNPVAQQDSATGELLFQSGFEAGVNVVSRNRDTDIIGADKTLSSHNDWVNDLDNHPAIGNFNIQFQGGDSTMRYARLVPDPTNARNQVLHFWLNEPNVAGSKGRIQANLYNNKGVKEFYQSVRVFLPNDFNTVRTFPKQIHWLTIAEFWNNITWSQEVPYGFRITLGLGKPTEKESDLHFILDAQDCELFPDGKQKYTTLWAETNEAVKVPIGKWFTMDYYYKEGNQQNGRFYLAIAPDGEKRKIVFDLHKITHNSQDPNPDGVTDFNPLKLYTSKELIAHMQRQVKTLQIYWDDFKLWKDKRPN</sequence>
<protein>
    <recommendedName>
        <fullName evidence="4">LamG domain-containing protein</fullName>
    </recommendedName>
</protein>
<dbReference type="AlphaFoldDB" id="A0A5M6D2I1"/>
<evidence type="ECO:0008006" key="4">
    <source>
        <dbReference type="Google" id="ProtNLM"/>
    </source>
</evidence>
<evidence type="ECO:0000256" key="1">
    <source>
        <dbReference type="SAM" id="SignalP"/>
    </source>
</evidence>